<evidence type="ECO:0008006" key="4">
    <source>
        <dbReference type="Google" id="ProtNLM"/>
    </source>
</evidence>
<evidence type="ECO:0000313" key="2">
    <source>
        <dbReference type="EnsemblMetazoa" id="HelroP182573"/>
    </source>
</evidence>
<protein>
    <recommendedName>
        <fullName evidence="4">C-type lectin domain-containing protein</fullName>
    </recommendedName>
</protein>
<gene>
    <name evidence="2" type="primary">20208586</name>
    <name evidence="1" type="ORF">HELRODRAFT_182573</name>
</gene>
<dbReference type="KEGG" id="hro:HELRODRAFT_182573"/>
<dbReference type="EMBL" id="AMQM01008259">
    <property type="status" value="NOT_ANNOTATED_CDS"/>
    <property type="molecule type" value="Genomic_DNA"/>
</dbReference>
<organism evidence="2 3">
    <name type="scientific">Helobdella robusta</name>
    <name type="common">Californian leech</name>
    <dbReference type="NCBI Taxonomy" id="6412"/>
    <lineage>
        <taxon>Eukaryota</taxon>
        <taxon>Metazoa</taxon>
        <taxon>Spiralia</taxon>
        <taxon>Lophotrochozoa</taxon>
        <taxon>Annelida</taxon>
        <taxon>Clitellata</taxon>
        <taxon>Hirudinea</taxon>
        <taxon>Rhynchobdellida</taxon>
        <taxon>Glossiphoniidae</taxon>
        <taxon>Helobdella</taxon>
    </lineage>
</organism>
<dbReference type="SUPFAM" id="SSF56436">
    <property type="entry name" value="C-type lectin-like"/>
    <property type="match status" value="1"/>
</dbReference>
<reference evidence="3" key="1">
    <citation type="submission" date="2012-12" db="EMBL/GenBank/DDBJ databases">
        <authorList>
            <person name="Hellsten U."/>
            <person name="Grimwood J."/>
            <person name="Chapman J.A."/>
            <person name="Shapiro H."/>
            <person name="Aerts A."/>
            <person name="Otillar R.P."/>
            <person name="Terry A.Y."/>
            <person name="Boore J.L."/>
            <person name="Simakov O."/>
            <person name="Marletaz F."/>
            <person name="Cho S.-J."/>
            <person name="Edsinger-Gonzales E."/>
            <person name="Havlak P."/>
            <person name="Kuo D.-H."/>
            <person name="Larsson T."/>
            <person name="Lv J."/>
            <person name="Arendt D."/>
            <person name="Savage R."/>
            <person name="Osoegawa K."/>
            <person name="de Jong P."/>
            <person name="Lindberg D.R."/>
            <person name="Seaver E.C."/>
            <person name="Weisblat D.A."/>
            <person name="Putnam N.H."/>
            <person name="Grigoriev I.V."/>
            <person name="Rokhsar D.S."/>
        </authorList>
    </citation>
    <scope>NUCLEOTIDE SEQUENCE</scope>
</reference>
<dbReference type="CTD" id="20208586"/>
<dbReference type="GeneID" id="20208586"/>
<sequence length="271" mass="30209">MCLRGLCYQNFKIEILFAECQSKCQLNNLTVVEFRGPENLTTMQDILFTTFDNIYTWLNIRVVNGSEFYWISDDSPVPSDFYDPPSSPLFGHAYYEAAIMKVKATGSTNRMYCVCFNGQHNSNVNSFSSDVNNFSNDINKFCYDINNFCNGISSYDKIYSNNYNSQIENNFISSYHNCPQGSISAVADPPELCGGHLTKCSPTSNLSIAGSNFSASTSLKLLGDPPDSSPASKAHTSALTQICNYLVWSIYHIRPFLRVEMASSLSCIISP</sequence>
<proteinExistence type="predicted"/>
<reference evidence="1 3" key="2">
    <citation type="journal article" date="2013" name="Nature">
        <title>Insights into bilaterian evolution from three spiralian genomes.</title>
        <authorList>
            <person name="Simakov O."/>
            <person name="Marletaz F."/>
            <person name="Cho S.J."/>
            <person name="Edsinger-Gonzales E."/>
            <person name="Havlak P."/>
            <person name="Hellsten U."/>
            <person name="Kuo D.H."/>
            <person name="Larsson T."/>
            <person name="Lv J."/>
            <person name="Arendt D."/>
            <person name="Savage R."/>
            <person name="Osoegawa K."/>
            <person name="de Jong P."/>
            <person name="Grimwood J."/>
            <person name="Chapman J.A."/>
            <person name="Shapiro H."/>
            <person name="Aerts A."/>
            <person name="Otillar R.P."/>
            <person name="Terry A.Y."/>
            <person name="Boore J.L."/>
            <person name="Grigoriev I.V."/>
            <person name="Lindberg D.R."/>
            <person name="Seaver E.C."/>
            <person name="Weisblat D.A."/>
            <person name="Putnam N.H."/>
            <person name="Rokhsar D.S."/>
        </authorList>
    </citation>
    <scope>NUCLEOTIDE SEQUENCE</scope>
</reference>
<dbReference type="AlphaFoldDB" id="T1FID7"/>
<name>T1FID7_HELRO</name>
<dbReference type="InParanoid" id="T1FID7"/>
<dbReference type="Proteomes" id="UP000015101">
    <property type="component" value="Unassembled WGS sequence"/>
</dbReference>
<keyword evidence="3" id="KW-1185">Reference proteome</keyword>
<dbReference type="InterPro" id="IPR016187">
    <property type="entry name" value="CTDL_fold"/>
</dbReference>
<dbReference type="HOGENOM" id="CLU_1027723_0_0_1"/>
<reference evidence="2" key="3">
    <citation type="submission" date="2015-06" db="UniProtKB">
        <authorList>
            <consortium name="EnsemblMetazoa"/>
        </authorList>
    </citation>
    <scope>IDENTIFICATION</scope>
</reference>
<dbReference type="EnsemblMetazoa" id="HelroT182573">
    <property type="protein sequence ID" value="HelroP182573"/>
    <property type="gene ID" value="HelroG182573"/>
</dbReference>
<dbReference type="EMBL" id="KB097744">
    <property type="protein sequence ID" value="ESN90865.1"/>
    <property type="molecule type" value="Genomic_DNA"/>
</dbReference>
<dbReference type="RefSeq" id="XP_009031068.1">
    <property type="nucleotide sequence ID" value="XM_009032820.1"/>
</dbReference>
<evidence type="ECO:0000313" key="3">
    <source>
        <dbReference type="Proteomes" id="UP000015101"/>
    </source>
</evidence>
<evidence type="ECO:0000313" key="1">
    <source>
        <dbReference type="EMBL" id="ESN90865.1"/>
    </source>
</evidence>
<accession>T1FID7</accession>